<dbReference type="EMBL" id="UZAH01038388">
    <property type="protein sequence ID" value="VDP53153.1"/>
    <property type="molecule type" value="Genomic_DNA"/>
</dbReference>
<dbReference type="InterPro" id="IPR040676">
    <property type="entry name" value="DUF5641"/>
</dbReference>
<accession>A0A3P8I4Z2</accession>
<feature type="compositionally biased region" description="Polar residues" evidence="1">
    <location>
        <begin position="30"/>
        <end position="41"/>
    </location>
</feature>
<feature type="region of interest" description="Disordered" evidence="1">
    <location>
        <begin position="1"/>
        <end position="67"/>
    </location>
</feature>
<dbReference type="Pfam" id="PF05585">
    <property type="entry name" value="DUF1758"/>
    <property type="match status" value="1"/>
</dbReference>
<dbReference type="InterPro" id="IPR008042">
    <property type="entry name" value="Retrotrans_Pao"/>
</dbReference>
<dbReference type="PANTHER" id="PTHR47331">
    <property type="entry name" value="PHD-TYPE DOMAIN-CONTAINING PROTEIN"/>
    <property type="match status" value="1"/>
</dbReference>
<dbReference type="Pfam" id="PF18701">
    <property type="entry name" value="DUF5641"/>
    <property type="match status" value="1"/>
</dbReference>
<dbReference type="Pfam" id="PF05380">
    <property type="entry name" value="Peptidase_A17"/>
    <property type="match status" value="1"/>
</dbReference>
<organism evidence="3">
    <name type="scientific">Heligmosomoides polygyrus</name>
    <name type="common">Parasitic roundworm</name>
    <dbReference type="NCBI Taxonomy" id="6339"/>
    <lineage>
        <taxon>Eukaryota</taxon>
        <taxon>Metazoa</taxon>
        <taxon>Ecdysozoa</taxon>
        <taxon>Nematoda</taxon>
        <taxon>Chromadorea</taxon>
        <taxon>Rhabditida</taxon>
        <taxon>Rhabditina</taxon>
        <taxon>Rhabditomorpha</taxon>
        <taxon>Strongyloidea</taxon>
        <taxon>Heligmosomidae</taxon>
        <taxon>Heligmosomoides</taxon>
    </lineage>
</organism>
<feature type="region of interest" description="Disordered" evidence="1">
    <location>
        <begin position="704"/>
        <end position="726"/>
    </location>
</feature>
<dbReference type="InterPro" id="IPR021109">
    <property type="entry name" value="Peptidase_aspartic_dom_sf"/>
</dbReference>
<dbReference type="InterPro" id="IPR001584">
    <property type="entry name" value="Integrase_cat-core"/>
</dbReference>
<dbReference type="InterPro" id="IPR012337">
    <property type="entry name" value="RNaseH-like_sf"/>
</dbReference>
<evidence type="ECO:0000313" key="3">
    <source>
        <dbReference type="EMBL" id="VDP53153.1"/>
    </source>
</evidence>
<feature type="compositionally biased region" description="Basic residues" evidence="1">
    <location>
        <begin position="716"/>
        <end position="726"/>
    </location>
</feature>
<dbReference type="OrthoDB" id="5986643at2759"/>
<gene>
    <name evidence="3" type="ORF">HPBE_LOCUS25692</name>
</gene>
<reference evidence="3" key="1">
    <citation type="submission" date="2018-11" db="EMBL/GenBank/DDBJ databases">
        <authorList>
            <consortium name="Pathogen Informatics"/>
        </authorList>
    </citation>
    <scope>NUCLEOTIDE SEQUENCE [LARGE SCALE GENOMIC DNA]</scope>
</reference>
<dbReference type="AlphaFoldDB" id="A0A3P8I4Z2"/>
<feature type="compositionally biased region" description="Polar residues" evidence="1">
    <location>
        <begin position="704"/>
        <end position="713"/>
    </location>
</feature>
<protein>
    <recommendedName>
        <fullName evidence="2">Integrase catalytic domain-containing protein</fullName>
    </recommendedName>
</protein>
<dbReference type="SUPFAM" id="SSF53098">
    <property type="entry name" value="Ribonuclease H-like"/>
    <property type="match status" value="1"/>
</dbReference>
<dbReference type="Gene3D" id="3.30.420.10">
    <property type="entry name" value="Ribonuclease H-like superfamily/Ribonuclease H"/>
    <property type="match status" value="1"/>
</dbReference>
<dbReference type="GO" id="GO:0003676">
    <property type="term" value="F:nucleic acid binding"/>
    <property type="evidence" value="ECO:0007669"/>
    <property type="project" value="InterPro"/>
</dbReference>
<dbReference type="PROSITE" id="PS50994">
    <property type="entry name" value="INTEGRASE"/>
    <property type="match status" value="1"/>
</dbReference>
<feature type="domain" description="Integrase catalytic" evidence="2">
    <location>
        <begin position="375"/>
        <end position="575"/>
    </location>
</feature>
<sequence length="726" mass="81907">MVLQDPLPRRGRSAERRDSRHPRVGFRNPLVTSDSVQSHHYTTTSLETSDSSDSEPEQLKEPGSQTSVQVAITPNASAKTVACRSRSPGREPWLMIVEALTHNFNSKADQLLTVFLDSGSQHSFIYKDTARFLGLQFKHPKTITATTFGGHQHTEKSYQVKITLQNPVTGTPVRLKLWTRTHITSVPDSMSVKTTAQHQKHPRTGSINVDVLVGMDYYWSVVHLNRSRQLSSGLVKSYTKLGSLLSGSNAPFPRVLSTSVDQKAINADTDSVVRRLLALDSEGLDEDRDTADSEVIQQYYNKVQVIQDASKRVFAAAVCRLFQPFSHLIYAKAKLAAPEETTIPRLELQALVLDHSIIRFLKKELTIQISSVQLLSDSEIALYWIHSKKQLKTFVHNRVELIHEVKNELETANIHCRPKDVGLLITCMSTRTIHLKLVVDNTITYFLLAFRRFISRRDTPNLVISDNAPTFKLGQEVLVNELRQFMEDRAVLDFCSSPGFEWRFITPLSPWKGGFYERLVGSVKTALKKTVHRNTLDLCNLQTLLTEIVSTLNTRPFTPLSGKATEPVHILRPIDLVSSKFSLVTESQEFLVCQYSLLRDSLKTFWELWHKEYLQALAERSQIRFAKQQSAARQPQVGDVVLIQTDNTSRSNWPLGLIVKINSSADSSVRSIGVKTGKNKILDRSVNQLIPLEVVAEDTTLVQTKKQPGTPTRIQPPRKLKKTFTT</sequence>
<dbReference type="GO" id="GO:0015074">
    <property type="term" value="P:DNA integration"/>
    <property type="evidence" value="ECO:0007669"/>
    <property type="project" value="InterPro"/>
</dbReference>
<dbReference type="PANTHER" id="PTHR47331:SF2">
    <property type="match status" value="1"/>
</dbReference>
<name>A0A3P8I4Z2_HELPZ</name>
<dbReference type="InterPro" id="IPR036397">
    <property type="entry name" value="RNaseH_sf"/>
</dbReference>
<dbReference type="Gene3D" id="2.40.70.10">
    <property type="entry name" value="Acid Proteases"/>
    <property type="match status" value="1"/>
</dbReference>
<evidence type="ECO:0000259" key="2">
    <source>
        <dbReference type="PROSITE" id="PS50994"/>
    </source>
</evidence>
<evidence type="ECO:0000256" key="1">
    <source>
        <dbReference type="SAM" id="MobiDB-lite"/>
    </source>
</evidence>
<proteinExistence type="predicted"/>
<dbReference type="InterPro" id="IPR008737">
    <property type="entry name" value="DUF1758"/>
</dbReference>